<dbReference type="OrthoDB" id="9807089at2"/>
<keyword evidence="12" id="KW-1185">Reference proteome</keyword>
<comment type="similarity">
    <text evidence="2 8">Belongs to the ArgR family.</text>
</comment>
<dbReference type="RefSeq" id="WP_103358936.1">
    <property type="nucleotide sequence ID" value="NZ_CP113107.1"/>
</dbReference>
<dbReference type="InterPro" id="IPR020900">
    <property type="entry name" value="Arg_repress_DNA-bd"/>
</dbReference>
<keyword evidence="6 8" id="KW-0238">DNA-binding</keyword>
<gene>
    <name evidence="8" type="primary">argR</name>
    <name evidence="11" type="ORF">CD122_10605</name>
</gene>
<evidence type="ECO:0000256" key="4">
    <source>
        <dbReference type="ARBA" id="ARBA00022491"/>
    </source>
</evidence>
<dbReference type="PRINTS" id="PR01467">
    <property type="entry name" value="ARGREPRESSOR"/>
</dbReference>
<dbReference type="HAMAP" id="MF_00173">
    <property type="entry name" value="Arg_repressor"/>
    <property type="match status" value="1"/>
</dbReference>
<evidence type="ECO:0000256" key="8">
    <source>
        <dbReference type="HAMAP-Rule" id="MF_00173"/>
    </source>
</evidence>
<proteinExistence type="inferred from homology"/>
<evidence type="ECO:0000256" key="1">
    <source>
        <dbReference type="ARBA" id="ARBA00004496"/>
    </source>
</evidence>
<dbReference type="AlphaFoldDB" id="A0A2K3YH12"/>
<evidence type="ECO:0000313" key="11">
    <source>
        <dbReference type="EMBL" id="PNZ24881.1"/>
    </source>
</evidence>
<dbReference type="GO" id="GO:0005737">
    <property type="term" value="C:cytoplasm"/>
    <property type="evidence" value="ECO:0007669"/>
    <property type="project" value="UniProtKB-SubCell"/>
</dbReference>
<protein>
    <recommendedName>
        <fullName evidence="8">Arginine repressor</fullName>
    </recommendedName>
</protein>
<name>A0A2K3YH12_9STAP</name>
<organism evidence="11 12">
    <name type="scientific">Staphylococcus rostri</name>
    <dbReference type="NCBI Taxonomy" id="522262"/>
    <lineage>
        <taxon>Bacteria</taxon>
        <taxon>Bacillati</taxon>
        <taxon>Bacillota</taxon>
        <taxon>Bacilli</taxon>
        <taxon>Bacillales</taxon>
        <taxon>Staphylococcaceae</taxon>
        <taxon>Staphylococcus</taxon>
    </lineage>
</organism>
<evidence type="ECO:0000256" key="3">
    <source>
        <dbReference type="ARBA" id="ARBA00022490"/>
    </source>
</evidence>
<dbReference type="Pfam" id="PF02863">
    <property type="entry name" value="Arg_repressor_C"/>
    <property type="match status" value="1"/>
</dbReference>
<keyword evidence="3 8" id="KW-0963">Cytoplasm</keyword>
<sequence>MKKEKRLDLILTAIQENNFSKKQQIVDYMMRHFGVYYSLTTISRDLQELDVYKIPVENNKYIYKKMNKNKQLDARKHLEAYREEILKITIIKNYVLIKTSPGFAQSIGYYIDQLQIKEIIGTIGGNDALMVLTASSEMAQYVYYQLFHTAAETQN</sequence>
<dbReference type="Gene3D" id="3.30.1360.40">
    <property type="match status" value="1"/>
</dbReference>
<comment type="pathway">
    <text evidence="8">Amino-acid biosynthesis; L-arginine biosynthesis [regulation].</text>
</comment>
<keyword evidence="5 8" id="KW-0805">Transcription regulation</keyword>
<dbReference type="InterPro" id="IPR036388">
    <property type="entry name" value="WH-like_DNA-bd_sf"/>
</dbReference>
<dbReference type="GO" id="GO:0003700">
    <property type="term" value="F:DNA-binding transcription factor activity"/>
    <property type="evidence" value="ECO:0007669"/>
    <property type="project" value="UniProtKB-UniRule"/>
</dbReference>
<dbReference type="InterPro" id="IPR020899">
    <property type="entry name" value="Arg_repress_C"/>
</dbReference>
<comment type="subcellular location">
    <subcellularLocation>
        <location evidence="1 8">Cytoplasm</location>
    </subcellularLocation>
</comment>
<keyword evidence="7 8" id="KW-0804">Transcription</keyword>
<evidence type="ECO:0000256" key="2">
    <source>
        <dbReference type="ARBA" id="ARBA00008316"/>
    </source>
</evidence>
<dbReference type="SUPFAM" id="SSF55252">
    <property type="entry name" value="C-terminal domain of arginine repressor"/>
    <property type="match status" value="1"/>
</dbReference>
<keyword evidence="4 8" id="KW-0678">Repressor</keyword>
<dbReference type="UniPathway" id="UPA00068"/>
<evidence type="ECO:0000256" key="6">
    <source>
        <dbReference type="ARBA" id="ARBA00023125"/>
    </source>
</evidence>
<dbReference type="InterPro" id="IPR001669">
    <property type="entry name" value="Arg_repress"/>
</dbReference>
<feature type="domain" description="Arginine repressor C-terminal" evidence="10">
    <location>
        <begin position="82"/>
        <end position="145"/>
    </location>
</feature>
<dbReference type="PANTHER" id="PTHR34471">
    <property type="entry name" value="ARGININE REPRESSOR"/>
    <property type="match status" value="1"/>
</dbReference>
<evidence type="ECO:0000259" key="9">
    <source>
        <dbReference type="Pfam" id="PF01316"/>
    </source>
</evidence>
<dbReference type="GO" id="GO:0003677">
    <property type="term" value="F:DNA binding"/>
    <property type="evidence" value="ECO:0007669"/>
    <property type="project" value="UniProtKB-KW"/>
</dbReference>
<dbReference type="EMBL" id="PPRF01000099">
    <property type="protein sequence ID" value="PNZ24881.1"/>
    <property type="molecule type" value="Genomic_DNA"/>
</dbReference>
<dbReference type="Gene3D" id="1.10.10.10">
    <property type="entry name" value="Winged helix-like DNA-binding domain superfamily/Winged helix DNA-binding domain"/>
    <property type="match status" value="1"/>
</dbReference>
<evidence type="ECO:0000256" key="5">
    <source>
        <dbReference type="ARBA" id="ARBA00023015"/>
    </source>
</evidence>
<dbReference type="InterPro" id="IPR036251">
    <property type="entry name" value="Arg_repress_C_sf"/>
</dbReference>
<dbReference type="GO" id="GO:0006526">
    <property type="term" value="P:L-arginine biosynthetic process"/>
    <property type="evidence" value="ECO:0007669"/>
    <property type="project" value="UniProtKB-UniPathway"/>
</dbReference>
<dbReference type="SUPFAM" id="SSF46785">
    <property type="entry name" value="Winged helix' DNA-binding domain"/>
    <property type="match status" value="1"/>
</dbReference>
<accession>A0A2K3YH12</accession>
<dbReference type="GO" id="GO:0051259">
    <property type="term" value="P:protein complex oligomerization"/>
    <property type="evidence" value="ECO:0007669"/>
    <property type="project" value="InterPro"/>
</dbReference>
<dbReference type="GO" id="GO:0034618">
    <property type="term" value="F:arginine binding"/>
    <property type="evidence" value="ECO:0007669"/>
    <property type="project" value="InterPro"/>
</dbReference>
<keyword evidence="8" id="KW-0028">Amino-acid biosynthesis</keyword>
<reference evidence="11 12" key="1">
    <citation type="submission" date="2017-08" db="EMBL/GenBank/DDBJ databases">
        <title>Draft genome sequences of 64 type strains of genus Staph aureus.</title>
        <authorList>
            <person name="Cole K."/>
            <person name="Golubchik T."/>
            <person name="Russell J."/>
            <person name="Foster D."/>
            <person name="Llewelyn M."/>
            <person name="Wilson D."/>
            <person name="Crook D."/>
            <person name="Paul J."/>
        </authorList>
    </citation>
    <scope>NUCLEOTIDE SEQUENCE [LARGE SCALE GENOMIC DNA]</scope>
    <source>
        <strain evidence="11 12">DSM 21968</strain>
    </source>
</reference>
<dbReference type="PANTHER" id="PTHR34471:SF1">
    <property type="entry name" value="ARGININE REPRESSOR"/>
    <property type="match status" value="1"/>
</dbReference>
<comment type="function">
    <text evidence="8">Regulates arginine biosynthesis genes.</text>
</comment>
<dbReference type="GO" id="GO:1900079">
    <property type="term" value="P:regulation of arginine biosynthetic process"/>
    <property type="evidence" value="ECO:0007669"/>
    <property type="project" value="UniProtKB-UniRule"/>
</dbReference>
<dbReference type="Pfam" id="PF01316">
    <property type="entry name" value="Arg_repressor"/>
    <property type="match status" value="1"/>
</dbReference>
<evidence type="ECO:0000256" key="7">
    <source>
        <dbReference type="ARBA" id="ARBA00023163"/>
    </source>
</evidence>
<keyword evidence="8" id="KW-0055">Arginine biosynthesis</keyword>
<dbReference type="Proteomes" id="UP000242752">
    <property type="component" value="Unassembled WGS sequence"/>
</dbReference>
<dbReference type="InterPro" id="IPR036390">
    <property type="entry name" value="WH_DNA-bd_sf"/>
</dbReference>
<evidence type="ECO:0000313" key="12">
    <source>
        <dbReference type="Proteomes" id="UP000242752"/>
    </source>
</evidence>
<feature type="domain" description="Arginine repressor DNA-binding" evidence="9">
    <location>
        <begin position="1"/>
        <end position="66"/>
    </location>
</feature>
<comment type="caution">
    <text evidence="11">The sequence shown here is derived from an EMBL/GenBank/DDBJ whole genome shotgun (WGS) entry which is preliminary data.</text>
</comment>
<evidence type="ECO:0000259" key="10">
    <source>
        <dbReference type="Pfam" id="PF02863"/>
    </source>
</evidence>